<dbReference type="RefSeq" id="WP_015512813.1">
    <property type="nucleotide sequence ID" value="NC_021009.1"/>
</dbReference>
<reference evidence="1 2" key="2">
    <citation type="submission" date="2010-03" db="EMBL/GenBank/DDBJ databases">
        <authorList>
            <person name="Pajon A."/>
        </authorList>
    </citation>
    <scope>NUCLEOTIDE SEQUENCE [LARGE SCALE GENOMIC DNA]</scope>
    <source>
        <strain evidence="1 2">GD/7</strain>
    </source>
</reference>
<dbReference type="HOGENOM" id="CLU_196535_0_0_9"/>
<dbReference type="Pfam" id="PF19537">
    <property type="entry name" value="DUF6061"/>
    <property type="match status" value="1"/>
</dbReference>
<dbReference type="AlphaFoldDB" id="D4J4E6"/>
<evidence type="ECO:0008006" key="3">
    <source>
        <dbReference type="Google" id="ProtNLM"/>
    </source>
</evidence>
<organism evidence="1 2">
    <name type="scientific">Coprococcus catus GD/7</name>
    <dbReference type="NCBI Taxonomy" id="717962"/>
    <lineage>
        <taxon>Bacteria</taxon>
        <taxon>Bacillati</taxon>
        <taxon>Bacillota</taxon>
        <taxon>Clostridia</taxon>
        <taxon>Lachnospirales</taxon>
        <taxon>Lachnospiraceae</taxon>
        <taxon>Coprococcus</taxon>
    </lineage>
</organism>
<dbReference type="EMBL" id="FP929038">
    <property type="protein sequence ID" value="CBK79217.1"/>
    <property type="molecule type" value="Genomic_DNA"/>
</dbReference>
<evidence type="ECO:0000313" key="1">
    <source>
        <dbReference type="EMBL" id="CBK79217.1"/>
    </source>
</evidence>
<evidence type="ECO:0000313" key="2">
    <source>
        <dbReference type="Proteomes" id="UP000008798"/>
    </source>
</evidence>
<dbReference type="InterPro" id="IPR045705">
    <property type="entry name" value="DUF6061"/>
</dbReference>
<dbReference type="PATRIC" id="fig|717962.3.peg.86"/>
<dbReference type="Proteomes" id="UP000008798">
    <property type="component" value="Chromosome"/>
</dbReference>
<dbReference type="KEGG" id="cct:CC1_02730"/>
<reference evidence="1 2" key="1">
    <citation type="submission" date="2010-03" db="EMBL/GenBank/DDBJ databases">
        <title>The genome sequence of Coprococcus catus GD/7.</title>
        <authorList>
            <consortium name="metaHIT consortium -- http://www.metahit.eu/"/>
            <person name="Pajon A."/>
            <person name="Turner K."/>
            <person name="Parkhill J."/>
            <person name="Duncan S."/>
            <person name="Flint H."/>
        </authorList>
    </citation>
    <scope>NUCLEOTIDE SEQUENCE [LARGE SCALE GENOMIC DNA]</scope>
    <source>
        <strain evidence="1 2">GD/7</strain>
    </source>
</reference>
<gene>
    <name evidence="1" type="ORF">CC1_02730</name>
</gene>
<name>D4J4E6_9FIRM</name>
<protein>
    <recommendedName>
        <fullName evidence="3">Toxin-antitoxin system protein</fullName>
    </recommendedName>
</protein>
<accession>D4J4E6</accession>
<proteinExistence type="predicted"/>
<sequence>MRTIFAEYNPNRNSIDVYTSVGYMLRIDCWEAEKDLKTTSGSDCALNALAIDDPLEYARLYLDGNLQMWVDAEDSLDIFLNFKQIQQFK</sequence>